<gene>
    <name evidence="1" type="ORF">HCU01_33420</name>
    <name evidence="2" type="ORF">SAMN05660971_03512</name>
</gene>
<evidence type="ECO:0000313" key="3">
    <source>
        <dbReference type="Proteomes" id="UP000184123"/>
    </source>
</evidence>
<protein>
    <submittedName>
        <fullName evidence="2">p2 phage tail completion protein R (GpR)</fullName>
    </submittedName>
</protein>
<dbReference type="AlphaFoldDB" id="A0A1M7KH81"/>
<dbReference type="RefSeq" id="WP_073436511.1">
    <property type="nucleotide sequence ID" value="NZ_BJXU01000144.1"/>
</dbReference>
<dbReference type="EMBL" id="BJXU01000144">
    <property type="protein sequence ID" value="GEN25393.1"/>
    <property type="molecule type" value="Genomic_DNA"/>
</dbReference>
<organism evidence="2 3">
    <name type="scientific">Halomonas cupida</name>
    <dbReference type="NCBI Taxonomy" id="44933"/>
    <lineage>
        <taxon>Bacteria</taxon>
        <taxon>Pseudomonadati</taxon>
        <taxon>Pseudomonadota</taxon>
        <taxon>Gammaproteobacteria</taxon>
        <taxon>Oceanospirillales</taxon>
        <taxon>Halomonadaceae</taxon>
        <taxon>Halomonas</taxon>
    </lineage>
</organism>
<dbReference type="Proteomes" id="UP000184123">
    <property type="component" value="Unassembled WGS sequence"/>
</dbReference>
<dbReference type="InterPro" id="IPR009678">
    <property type="entry name" value="Phage_tail_completion_R"/>
</dbReference>
<reference evidence="2 3" key="1">
    <citation type="submission" date="2016-11" db="EMBL/GenBank/DDBJ databases">
        <authorList>
            <person name="Jaros S."/>
            <person name="Januszkiewicz K."/>
            <person name="Wedrychowicz H."/>
        </authorList>
    </citation>
    <scope>NUCLEOTIDE SEQUENCE [LARGE SCALE GENOMIC DNA]</scope>
    <source>
        <strain evidence="2 3">DSM 4740</strain>
    </source>
</reference>
<evidence type="ECO:0000313" key="4">
    <source>
        <dbReference type="Proteomes" id="UP000321726"/>
    </source>
</evidence>
<accession>A0A1M7KH81</accession>
<proteinExistence type="predicted"/>
<reference evidence="1 4" key="2">
    <citation type="submission" date="2019-07" db="EMBL/GenBank/DDBJ databases">
        <title>Whole genome shotgun sequence of Halomonas cupida NBRC 102219.</title>
        <authorList>
            <person name="Hosoyama A."/>
            <person name="Uohara A."/>
            <person name="Ohji S."/>
            <person name="Ichikawa N."/>
        </authorList>
    </citation>
    <scope>NUCLEOTIDE SEQUENCE [LARGE SCALE GENOMIC DNA]</scope>
    <source>
        <strain evidence="1 4">NBRC 102219</strain>
    </source>
</reference>
<dbReference type="STRING" id="44933.SAMN05660971_03512"/>
<evidence type="ECO:0000313" key="2">
    <source>
        <dbReference type="EMBL" id="SHM64651.1"/>
    </source>
</evidence>
<keyword evidence="4" id="KW-1185">Reference proteome</keyword>
<dbReference type="OrthoDB" id="8564199at2"/>
<evidence type="ECO:0000313" key="1">
    <source>
        <dbReference type="EMBL" id="GEN25393.1"/>
    </source>
</evidence>
<name>A0A1M7KH81_9GAMM</name>
<dbReference type="EMBL" id="FRCA01000010">
    <property type="protein sequence ID" value="SHM64651.1"/>
    <property type="molecule type" value="Genomic_DNA"/>
</dbReference>
<dbReference type="Proteomes" id="UP000321726">
    <property type="component" value="Unassembled WGS sequence"/>
</dbReference>
<dbReference type="Pfam" id="PF06891">
    <property type="entry name" value="P2_Phage_GpR"/>
    <property type="match status" value="1"/>
</dbReference>
<sequence length="162" mass="18486">MIKLQSLREHLLASIPALRQGPERLLTFIERGAIQFSRGQHLTHQYRVPARIMITDLGGSIDVVMIPLLQWLSHYQPDLDPDEAVRFDAELLANDRWDLAIEVTLTERVVARVNCDEGRIESEHRMPEFPIDACPAKHWALYVKSPGDTDHQLASEWDSPNG</sequence>